<dbReference type="PANTHER" id="PTHR30055:SF234">
    <property type="entry name" value="HTH-TYPE TRANSCRIPTIONAL REGULATOR BETI"/>
    <property type="match status" value="1"/>
</dbReference>
<accession>A0ABT7SFZ4</accession>
<dbReference type="Pfam" id="PF21597">
    <property type="entry name" value="TetR_C_43"/>
    <property type="match status" value="1"/>
</dbReference>
<protein>
    <submittedName>
        <fullName evidence="6">TetR family transcriptional regulator</fullName>
    </submittedName>
</protein>
<reference evidence="6 7" key="1">
    <citation type="submission" date="2023-06" db="EMBL/GenBank/DDBJ databases">
        <title>Cellulomonas sp. MW4 Whole genome sequence.</title>
        <authorList>
            <person name="Park S."/>
        </authorList>
    </citation>
    <scope>NUCLEOTIDE SEQUENCE [LARGE SCALE GENOMIC DNA]</scope>
    <source>
        <strain evidence="6 7">MW4</strain>
    </source>
</reference>
<feature type="domain" description="HTH tetR-type" evidence="5">
    <location>
        <begin position="21"/>
        <end position="80"/>
    </location>
</feature>
<keyword evidence="3" id="KW-0804">Transcription</keyword>
<keyword evidence="2 4" id="KW-0238">DNA-binding</keyword>
<proteinExistence type="predicted"/>
<evidence type="ECO:0000313" key="7">
    <source>
        <dbReference type="Proteomes" id="UP001529338"/>
    </source>
</evidence>
<dbReference type="InterPro" id="IPR009057">
    <property type="entry name" value="Homeodomain-like_sf"/>
</dbReference>
<evidence type="ECO:0000256" key="2">
    <source>
        <dbReference type="ARBA" id="ARBA00023125"/>
    </source>
</evidence>
<dbReference type="InterPro" id="IPR001647">
    <property type="entry name" value="HTH_TetR"/>
</dbReference>
<dbReference type="PANTHER" id="PTHR30055">
    <property type="entry name" value="HTH-TYPE TRANSCRIPTIONAL REGULATOR RUTR"/>
    <property type="match status" value="1"/>
</dbReference>
<name>A0ABT7SFZ4_9CELL</name>
<evidence type="ECO:0000259" key="5">
    <source>
        <dbReference type="PROSITE" id="PS50977"/>
    </source>
</evidence>
<dbReference type="Gene3D" id="1.10.357.10">
    <property type="entry name" value="Tetracycline Repressor, domain 2"/>
    <property type="match status" value="1"/>
</dbReference>
<organism evidence="6 7">
    <name type="scientific">Cellulomonas alba</name>
    <dbReference type="NCBI Taxonomy" id="3053467"/>
    <lineage>
        <taxon>Bacteria</taxon>
        <taxon>Bacillati</taxon>
        <taxon>Actinomycetota</taxon>
        <taxon>Actinomycetes</taxon>
        <taxon>Micrococcales</taxon>
        <taxon>Cellulomonadaceae</taxon>
        <taxon>Cellulomonas</taxon>
    </lineage>
</organism>
<dbReference type="SUPFAM" id="SSF48498">
    <property type="entry name" value="Tetracyclin repressor-like, C-terminal domain"/>
    <property type="match status" value="1"/>
</dbReference>
<keyword evidence="1" id="KW-0805">Transcription regulation</keyword>
<dbReference type="PRINTS" id="PR00455">
    <property type="entry name" value="HTHTETR"/>
</dbReference>
<dbReference type="PROSITE" id="PS50977">
    <property type="entry name" value="HTH_TETR_2"/>
    <property type="match status" value="1"/>
</dbReference>
<comment type="caution">
    <text evidence="6">The sequence shown here is derived from an EMBL/GenBank/DDBJ whole genome shotgun (WGS) entry which is preliminary data.</text>
</comment>
<dbReference type="SUPFAM" id="SSF46689">
    <property type="entry name" value="Homeodomain-like"/>
    <property type="match status" value="1"/>
</dbReference>
<dbReference type="InterPro" id="IPR036271">
    <property type="entry name" value="Tet_transcr_reg_TetR-rel_C_sf"/>
</dbReference>
<dbReference type="InterPro" id="IPR050109">
    <property type="entry name" value="HTH-type_TetR-like_transc_reg"/>
</dbReference>
<evidence type="ECO:0000256" key="3">
    <source>
        <dbReference type="ARBA" id="ARBA00023163"/>
    </source>
</evidence>
<dbReference type="InterPro" id="IPR049445">
    <property type="entry name" value="TetR_SbtR-like_C"/>
</dbReference>
<sequence>MSQGTTTATPSASRPLRADAARNRQRLLEVAADAFAEHGTEASLEDIARTAGVGVGTLYRHFPTRADLIAEVYRASADELCADADRLAAELPARDALDAWLLGFVGYVARKRGMASALKAALGPESAAVFHTARGKFEATAGRLIEAAQVDGSIRRDVEPSDVMRAVSGVCMAQAEAQDPERARRVIRLILDGLRYQG</sequence>
<evidence type="ECO:0000256" key="1">
    <source>
        <dbReference type="ARBA" id="ARBA00023015"/>
    </source>
</evidence>
<gene>
    <name evidence="6" type="ORF">QRT04_09135</name>
</gene>
<dbReference type="RefSeq" id="WP_289454901.1">
    <property type="nucleotide sequence ID" value="NZ_JAUCGQ010000001.1"/>
</dbReference>
<feature type="DNA-binding region" description="H-T-H motif" evidence="4">
    <location>
        <begin position="43"/>
        <end position="62"/>
    </location>
</feature>
<evidence type="ECO:0000256" key="4">
    <source>
        <dbReference type="PROSITE-ProRule" id="PRU00335"/>
    </source>
</evidence>
<dbReference type="Pfam" id="PF00440">
    <property type="entry name" value="TetR_N"/>
    <property type="match status" value="1"/>
</dbReference>
<evidence type="ECO:0000313" key="6">
    <source>
        <dbReference type="EMBL" id="MDM7855093.1"/>
    </source>
</evidence>
<keyword evidence="7" id="KW-1185">Reference proteome</keyword>
<dbReference type="EMBL" id="JAUCGQ010000001">
    <property type="protein sequence ID" value="MDM7855093.1"/>
    <property type="molecule type" value="Genomic_DNA"/>
</dbReference>
<dbReference type="Proteomes" id="UP001529338">
    <property type="component" value="Unassembled WGS sequence"/>
</dbReference>